<evidence type="ECO:0000313" key="3">
    <source>
        <dbReference type="Proteomes" id="UP001201163"/>
    </source>
</evidence>
<dbReference type="Pfam" id="PF12735">
    <property type="entry name" value="IgD3_Trs65"/>
    <property type="match status" value="1"/>
</dbReference>
<dbReference type="Proteomes" id="UP001201163">
    <property type="component" value="Unassembled WGS sequence"/>
</dbReference>
<accession>A0AAD4LM81</accession>
<sequence>MATFEQIVNSSTLDVVVPNATVKFPTKDTDHGAWLQKLISQETERQRAFFDEFLDFLLVLRLEQPDDVPDPTHPPLTLLSFLTCTQVSYDATYISPAHTPATAQPTPRLGTPPRTVSLKPAPGNGALHVPLSIFPPNTPNPTPVTTEQDRRYVRAEGVTLVSGTWGEASDPAKARLVEDRDAFALLWDETAGVWIAVYRMSINVAFLRLPSHDPLLCLTASITVREKPLPMTPARSALAEMLLAAGGPPKSPASASAEPFTSAQEYDKFYHGLDEVNLLEGLSAAPSFSNAPLPLVLPSTRIGAKTRKQDFALPASPRHSVDLSSTTPTLSTRATLRKSFRRTLPVVSCFRVRMRTVFVPYILFDDTHPDAALDDALAAGHAERTVMLCVELEHPGQAPEGFSVEAVDVTVGGAGGARVRLLPGDGKSPPELFPLRLGAHEQYNLLFAVELLSSPISEKEALLLGMSASALGEELQRPVTITVRGQPFSNSLSQGNDAGARVVGGTEECLFPTQPFPSRWNCVLDLAPQRSPAVGQTDSEVLPEPPTPFPTPTQRISFTPDKQPAPNLVAGSKRFTAPSMPVPRSPRSILALRASTGALGPGAGAIASSSAPSSPSPLSKFAYMPPSVAVALSSGGAPHTTYAPPPSPGIPPPASLNKMLPMAEADEAFVNGGGSTTPPPATPAYPAYPKGSPVPSTPRVQGPLAAWGAASVPGVPVEAPRAGASAALLSRARVQSLPSLPLASASAVPERERVVVSVGMHGGADGGARRLVPHDEFALDVFVFNQSAWTRRFEVSVWERRRRRQGLALGAGAGGGAGPGAGPGIVPLESRVRVGPLRPATCQSVRMSFLALAPGVHTIEALTLTDVETQHALTLRTSMDVVVHETRAPS</sequence>
<dbReference type="GO" id="GO:0005802">
    <property type="term" value="C:trans-Golgi network"/>
    <property type="evidence" value="ECO:0007669"/>
    <property type="project" value="TreeGrafter"/>
</dbReference>
<dbReference type="EMBL" id="JAKELL010000018">
    <property type="protein sequence ID" value="KAH8993508.1"/>
    <property type="molecule type" value="Genomic_DNA"/>
</dbReference>
<feature type="domain" description="Trafficking protein particle complex II-specific subunit 65 IgD3" evidence="1">
    <location>
        <begin position="825"/>
        <end position="881"/>
    </location>
</feature>
<evidence type="ECO:0000259" key="1">
    <source>
        <dbReference type="Pfam" id="PF12735"/>
    </source>
</evidence>
<comment type="caution">
    <text evidence="2">The sequence shown here is derived from an EMBL/GenBank/DDBJ whole genome shotgun (WGS) entry which is preliminary data.</text>
</comment>
<dbReference type="GO" id="GO:0006891">
    <property type="term" value="P:intra-Golgi vesicle-mediated transport"/>
    <property type="evidence" value="ECO:0007669"/>
    <property type="project" value="InterPro"/>
</dbReference>
<reference evidence="2" key="1">
    <citation type="submission" date="2022-01" db="EMBL/GenBank/DDBJ databases">
        <title>Comparative genomics reveals a dynamic genome evolution in the ectomycorrhizal milk-cap (Lactarius) mushrooms.</title>
        <authorList>
            <consortium name="DOE Joint Genome Institute"/>
            <person name="Lebreton A."/>
            <person name="Tang N."/>
            <person name="Kuo A."/>
            <person name="LaButti K."/>
            <person name="Drula E."/>
            <person name="Barry K."/>
            <person name="Clum A."/>
            <person name="Lipzen A."/>
            <person name="Mousain D."/>
            <person name="Ng V."/>
            <person name="Wang R."/>
            <person name="Wang X."/>
            <person name="Dai Y."/>
            <person name="Henrissat B."/>
            <person name="Grigoriev I.V."/>
            <person name="Guerin-Laguette A."/>
            <person name="Yu F."/>
            <person name="Martin F.M."/>
        </authorList>
    </citation>
    <scope>NUCLEOTIDE SEQUENCE</scope>
    <source>
        <strain evidence="2">QP</strain>
    </source>
</reference>
<dbReference type="PANTHER" id="PTHR28159:SF1">
    <property type="entry name" value="TRAFFICKING PROTEIN PARTICLE COMPLEX II-SPECIFIC SUBUNIT 65"/>
    <property type="match status" value="1"/>
</dbReference>
<dbReference type="PANTHER" id="PTHR28159">
    <property type="entry name" value="TRAFFICKING PROTEIN PARTICLE COMPLEX II-SPECIFIC SUBUNIT 65"/>
    <property type="match status" value="1"/>
</dbReference>
<dbReference type="InterPro" id="IPR024662">
    <property type="entry name" value="Trs65"/>
</dbReference>
<evidence type="ECO:0000313" key="2">
    <source>
        <dbReference type="EMBL" id="KAH8993508.1"/>
    </source>
</evidence>
<keyword evidence="3" id="KW-1185">Reference proteome</keyword>
<name>A0AAD4LM81_9AGAM</name>
<dbReference type="InterPro" id="IPR055420">
    <property type="entry name" value="IgD3_Trs65"/>
</dbReference>
<organism evidence="2 3">
    <name type="scientific">Lactarius akahatsu</name>
    <dbReference type="NCBI Taxonomy" id="416441"/>
    <lineage>
        <taxon>Eukaryota</taxon>
        <taxon>Fungi</taxon>
        <taxon>Dikarya</taxon>
        <taxon>Basidiomycota</taxon>
        <taxon>Agaricomycotina</taxon>
        <taxon>Agaricomycetes</taxon>
        <taxon>Russulales</taxon>
        <taxon>Russulaceae</taxon>
        <taxon>Lactarius</taxon>
    </lineage>
</organism>
<proteinExistence type="predicted"/>
<dbReference type="GO" id="GO:1990071">
    <property type="term" value="C:TRAPPII protein complex"/>
    <property type="evidence" value="ECO:0007669"/>
    <property type="project" value="InterPro"/>
</dbReference>
<protein>
    <submittedName>
        <fullName evidence="2">TRAPP trafficking subunit Trs65-domain-containing protein</fullName>
    </submittedName>
</protein>
<gene>
    <name evidence="2" type="ORF">EDB92DRAFT_1944640</name>
</gene>
<dbReference type="AlphaFoldDB" id="A0AAD4LM81"/>